<dbReference type="PANTHER" id="PTHR46659">
    <property type="entry name" value="SERINE/THREONINE/TYROSINE-INTERACTING-LIKE PROTEIN 1"/>
    <property type="match status" value="1"/>
</dbReference>
<dbReference type="InterPro" id="IPR036873">
    <property type="entry name" value="Rhodanese-like_dom_sf"/>
</dbReference>
<evidence type="ECO:0000313" key="3">
    <source>
        <dbReference type="Proteomes" id="UP000018467"/>
    </source>
</evidence>
<dbReference type="SUPFAM" id="SSF52799">
    <property type="entry name" value="(Phosphotyrosine protein) phosphatases II"/>
    <property type="match status" value="1"/>
</dbReference>
<dbReference type="GO" id="GO:2001244">
    <property type="term" value="P:positive regulation of intrinsic apoptotic signaling pathway"/>
    <property type="evidence" value="ECO:0007669"/>
    <property type="project" value="TreeGrafter"/>
</dbReference>
<protein>
    <submittedName>
        <fullName evidence="2">Serine/threonine/tyrosine interacting-like 1</fullName>
    </submittedName>
</protein>
<keyword evidence="3" id="KW-1185">Reference proteome</keyword>
<dbReference type="GO" id="GO:0001691">
    <property type="term" value="F:pseudophosphatase activity"/>
    <property type="evidence" value="ECO:0007669"/>
    <property type="project" value="TreeGrafter"/>
</dbReference>
<dbReference type="Ensembl" id="ENSAMXT00000037708.1">
    <property type="protein sequence ID" value="ENSAMXP00000048748.1"/>
    <property type="gene ID" value="ENSAMXG00000037036.1"/>
</dbReference>
<dbReference type="InterPro" id="IPR053272">
    <property type="entry name" value="STY_interacting-like"/>
</dbReference>
<reference evidence="3" key="1">
    <citation type="submission" date="2013-03" db="EMBL/GenBank/DDBJ databases">
        <authorList>
            <person name="Jeffery W."/>
            <person name="Warren W."/>
            <person name="Wilson R.K."/>
        </authorList>
    </citation>
    <scope>NUCLEOTIDE SEQUENCE</scope>
    <source>
        <strain evidence="3">female</strain>
    </source>
</reference>
<reference evidence="3" key="2">
    <citation type="journal article" date="2014" name="Nat. Commun.">
        <title>The cavefish genome reveals candidate genes for eye loss.</title>
        <authorList>
            <person name="McGaugh S.E."/>
            <person name="Gross J.B."/>
            <person name="Aken B."/>
            <person name="Blin M."/>
            <person name="Borowsky R."/>
            <person name="Chalopin D."/>
            <person name="Hinaux H."/>
            <person name="Jeffery W.R."/>
            <person name="Keene A."/>
            <person name="Ma L."/>
            <person name="Minx P."/>
            <person name="Murphy D."/>
            <person name="O'Quin K.E."/>
            <person name="Retaux S."/>
            <person name="Rohner N."/>
            <person name="Searle S.M."/>
            <person name="Stahl B.A."/>
            <person name="Tabin C."/>
            <person name="Volff J.N."/>
            <person name="Yoshizawa M."/>
            <person name="Warren W.C."/>
        </authorList>
    </citation>
    <scope>NUCLEOTIDE SEQUENCE [LARGE SCALE GENOMIC DNA]</scope>
    <source>
        <strain evidence="3">female</strain>
    </source>
</reference>
<dbReference type="FunFam" id="3.90.190.10:FF:000082">
    <property type="entry name" value="Serine/threonine/tyrosine-interacting-like protein 1"/>
    <property type="match status" value="1"/>
</dbReference>
<evidence type="ECO:0000259" key="1">
    <source>
        <dbReference type="PROSITE" id="PS50054"/>
    </source>
</evidence>
<evidence type="ECO:0000313" key="2">
    <source>
        <dbReference type="Ensembl" id="ENSAMXP00000048748.1"/>
    </source>
</evidence>
<dbReference type="GO" id="GO:0004864">
    <property type="term" value="F:protein phosphatase inhibitor activity"/>
    <property type="evidence" value="ECO:0007669"/>
    <property type="project" value="TreeGrafter"/>
</dbReference>
<dbReference type="InParanoid" id="A0A3B1K2N5"/>
<dbReference type="AlphaFoldDB" id="A0A3B1K2N5"/>
<feature type="domain" description="Tyrosine-protein phosphatase" evidence="1">
    <location>
        <begin position="141"/>
        <end position="282"/>
    </location>
</feature>
<dbReference type="InterPro" id="IPR029021">
    <property type="entry name" value="Prot-tyrosine_phosphatase-like"/>
</dbReference>
<organism evidence="2 3">
    <name type="scientific">Astyanax mexicanus</name>
    <name type="common">Blind cave fish</name>
    <name type="synonym">Astyanax fasciatus mexicanus</name>
    <dbReference type="NCBI Taxonomy" id="7994"/>
    <lineage>
        <taxon>Eukaryota</taxon>
        <taxon>Metazoa</taxon>
        <taxon>Chordata</taxon>
        <taxon>Craniata</taxon>
        <taxon>Vertebrata</taxon>
        <taxon>Euteleostomi</taxon>
        <taxon>Actinopterygii</taxon>
        <taxon>Neopterygii</taxon>
        <taxon>Teleostei</taxon>
        <taxon>Ostariophysi</taxon>
        <taxon>Characiformes</taxon>
        <taxon>Characoidei</taxon>
        <taxon>Acestrorhamphidae</taxon>
        <taxon>Acestrorhamphinae</taxon>
        <taxon>Astyanax</taxon>
    </lineage>
</organism>
<dbReference type="SUPFAM" id="SSF52821">
    <property type="entry name" value="Rhodanese/Cell cycle control phosphatase"/>
    <property type="match status" value="1"/>
</dbReference>
<dbReference type="Gene3D" id="3.40.250.10">
    <property type="entry name" value="Rhodanese-like domain"/>
    <property type="match status" value="1"/>
</dbReference>
<dbReference type="GO" id="GO:0062030">
    <property type="term" value="P:negative regulation of stress granule assembly"/>
    <property type="evidence" value="ECO:0007669"/>
    <property type="project" value="TreeGrafter"/>
</dbReference>
<sequence length="293" mass="33226">MAGTVLCEPSELYNILNQNQRYSRLTEPNFLCVIDTRAEGPYFCSHIITAKHAKWGSDGKWIIPADVEVESMRYIIVYDSNTSSLQDSGPATDYAESLAKASRHPVQILKGGYERFSAIYPFFRNQKILYTIRELESLEPYPVEILPGQLYMGEFRQAANPQILKDLKLTALINVSDDLMLENGKLTVLHIRVSDSVDADLSSSFESVCNFLTSHLEARSVAFIFSTHGISRCSVLAMAFLMHHLQYTLKEAWDHVQKCKANMRPNRGFVQQLSSWELCVLGKKITDISEPNY</sequence>
<dbReference type="PANTHER" id="PTHR46659:SF1">
    <property type="entry name" value="SERINE_THREONINE_TYROSINE-INTERACTING-LIKE PROTEIN 1"/>
    <property type="match status" value="1"/>
</dbReference>
<dbReference type="STRING" id="7994.ENSAMXP00000048748"/>
<dbReference type="GeneTree" id="ENSGT00940000164883"/>
<dbReference type="InterPro" id="IPR020422">
    <property type="entry name" value="TYR_PHOSPHATASE_DUAL_dom"/>
</dbReference>
<name>A0A3B1K2N5_ASTMX</name>
<dbReference type="SMART" id="SM00195">
    <property type="entry name" value="DSPc"/>
    <property type="match status" value="1"/>
</dbReference>
<dbReference type="GO" id="GO:0019903">
    <property type="term" value="F:protein phosphatase binding"/>
    <property type="evidence" value="ECO:0007669"/>
    <property type="project" value="TreeGrafter"/>
</dbReference>
<dbReference type="Proteomes" id="UP000018467">
    <property type="component" value="Unassembled WGS sequence"/>
</dbReference>
<dbReference type="Bgee" id="ENSAMXG00000037036">
    <property type="expression patterns" value="Expressed in head kidney and 13 other cell types or tissues"/>
</dbReference>
<proteinExistence type="predicted"/>
<dbReference type="InterPro" id="IPR000340">
    <property type="entry name" value="Dual-sp_phosphatase_cat-dom"/>
</dbReference>
<accession>A0A3B1K2N5</accession>
<reference evidence="2" key="4">
    <citation type="submission" date="2025-09" db="UniProtKB">
        <authorList>
            <consortium name="Ensembl"/>
        </authorList>
    </citation>
    <scope>IDENTIFICATION</scope>
</reference>
<dbReference type="GO" id="GO:0005739">
    <property type="term" value="C:mitochondrion"/>
    <property type="evidence" value="ECO:0007669"/>
    <property type="project" value="TreeGrafter"/>
</dbReference>
<dbReference type="Pfam" id="PF00782">
    <property type="entry name" value="DSPc"/>
    <property type="match status" value="1"/>
</dbReference>
<dbReference type="Gene3D" id="3.90.190.10">
    <property type="entry name" value="Protein tyrosine phosphatase superfamily"/>
    <property type="match status" value="1"/>
</dbReference>
<reference evidence="2" key="3">
    <citation type="submission" date="2025-08" db="UniProtKB">
        <authorList>
            <consortium name="Ensembl"/>
        </authorList>
    </citation>
    <scope>IDENTIFICATION</scope>
</reference>
<dbReference type="PROSITE" id="PS50054">
    <property type="entry name" value="TYR_PHOSPHATASE_DUAL"/>
    <property type="match status" value="1"/>
</dbReference>